<evidence type="ECO:0000259" key="4">
    <source>
        <dbReference type="PROSITE" id="PS01124"/>
    </source>
</evidence>
<evidence type="ECO:0000256" key="1">
    <source>
        <dbReference type="ARBA" id="ARBA00023015"/>
    </source>
</evidence>
<dbReference type="SUPFAM" id="SSF46689">
    <property type="entry name" value="Homeodomain-like"/>
    <property type="match status" value="1"/>
</dbReference>
<evidence type="ECO:0000313" key="5">
    <source>
        <dbReference type="EMBL" id="MDN5212988.1"/>
    </source>
</evidence>
<dbReference type="RefSeq" id="WP_346758304.1">
    <property type="nucleotide sequence ID" value="NZ_JAUJEB010000001.1"/>
</dbReference>
<dbReference type="Proteomes" id="UP001172083">
    <property type="component" value="Unassembled WGS sequence"/>
</dbReference>
<dbReference type="PRINTS" id="PR00032">
    <property type="entry name" value="HTHARAC"/>
</dbReference>
<keyword evidence="3" id="KW-0804">Transcription</keyword>
<protein>
    <submittedName>
        <fullName evidence="5">Helix-turn-helix transcriptional regulator</fullName>
    </submittedName>
</protein>
<dbReference type="EMBL" id="JAUJEB010000001">
    <property type="protein sequence ID" value="MDN5212988.1"/>
    <property type="molecule type" value="Genomic_DNA"/>
</dbReference>
<reference evidence="5" key="1">
    <citation type="submission" date="2023-06" db="EMBL/GenBank/DDBJ databases">
        <title>Genomic of Agaribacillus aureum.</title>
        <authorList>
            <person name="Wang G."/>
        </authorList>
    </citation>
    <scope>NUCLEOTIDE SEQUENCE</scope>
    <source>
        <strain evidence="5">BMA12</strain>
    </source>
</reference>
<dbReference type="SMART" id="SM00342">
    <property type="entry name" value="HTH_ARAC"/>
    <property type="match status" value="1"/>
</dbReference>
<dbReference type="InterPro" id="IPR018060">
    <property type="entry name" value="HTH_AraC"/>
</dbReference>
<dbReference type="Gene3D" id="1.10.10.60">
    <property type="entry name" value="Homeodomain-like"/>
    <property type="match status" value="1"/>
</dbReference>
<gene>
    <name evidence="5" type="ORF">QQ020_13055</name>
</gene>
<evidence type="ECO:0000256" key="2">
    <source>
        <dbReference type="ARBA" id="ARBA00023125"/>
    </source>
</evidence>
<organism evidence="5 6">
    <name type="scientific">Agaribacillus aureus</name>
    <dbReference type="NCBI Taxonomy" id="3051825"/>
    <lineage>
        <taxon>Bacteria</taxon>
        <taxon>Pseudomonadati</taxon>
        <taxon>Bacteroidota</taxon>
        <taxon>Cytophagia</taxon>
        <taxon>Cytophagales</taxon>
        <taxon>Splendidivirgaceae</taxon>
        <taxon>Agaribacillus</taxon>
    </lineage>
</organism>
<dbReference type="PANTHER" id="PTHR43280">
    <property type="entry name" value="ARAC-FAMILY TRANSCRIPTIONAL REGULATOR"/>
    <property type="match status" value="1"/>
</dbReference>
<sequence length="299" mass="35219">MNSLESLEEFYKHKLNWVPDGVRKEIGHFNVFRLAPFVGSNAKPVPYSRRDYFKISLIRGNNKVHYADKVVEIKERALLFANPQVPYNWEEIDKVQSGYFCVFTESFFHRFGNLNDYTLFQPHGTPLFELSENQADEISVIYERMFDEINSEYAHKYDILRTLVFELIHKAMKLHPSDNLDKKETNATHRITAMFMELLERQFPIDDTRQRLNLRTPAAFADQLAIHVNHLNRALKKTTEKSTSRIIQERILQEAKILLRHSAWNISEISYALGFNEVTHFNKFFKQQLSLTPSSFRNV</sequence>
<comment type="caution">
    <text evidence="5">The sequence shown here is derived from an EMBL/GenBank/DDBJ whole genome shotgun (WGS) entry which is preliminary data.</text>
</comment>
<keyword evidence="6" id="KW-1185">Reference proteome</keyword>
<dbReference type="InterPro" id="IPR020449">
    <property type="entry name" value="Tscrpt_reg_AraC-type_HTH"/>
</dbReference>
<dbReference type="Pfam" id="PF12833">
    <property type="entry name" value="HTH_18"/>
    <property type="match status" value="1"/>
</dbReference>
<dbReference type="PROSITE" id="PS01124">
    <property type="entry name" value="HTH_ARAC_FAMILY_2"/>
    <property type="match status" value="1"/>
</dbReference>
<dbReference type="PANTHER" id="PTHR43280:SF32">
    <property type="entry name" value="TRANSCRIPTIONAL REGULATORY PROTEIN"/>
    <property type="match status" value="1"/>
</dbReference>
<accession>A0ABT8L9Q3</accession>
<evidence type="ECO:0000256" key="3">
    <source>
        <dbReference type="ARBA" id="ARBA00023163"/>
    </source>
</evidence>
<keyword evidence="1" id="KW-0805">Transcription regulation</keyword>
<dbReference type="InterPro" id="IPR009057">
    <property type="entry name" value="Homeodomain-like_sf"/>
</dbReference>
<evidence type="ECO:0000313" key="6">
    <source>
        <dbReference type="Proteomes" id="UP001172083"/>
    </source>
</evidence>
<feature type="domain" description="HTH araC/xylS-type" evidence="4">
    <location>
        <begin position="189"/>
        <end position="299"/>
    </location>
</feature>
<name>A0ABT8L9Q3_9BACT</name>
<keyword evidence="2" id="KW-0238">DNA-binding</keyword>
<proteinExistence type="predicted"/>